<dbReference type="PANTHER" id="PTHR24346:SF110">
    <property type="entry name" value="NON-SPECIFIC SERINE_THREONINE PROTEIN KINASE"/>
    <property type="match status" value="1"/>
</dbReference>
<feature type="binding site" evidence="10">
    <location>
        <position position="289"/>
    </location>
    <ligand>
        <name>ATP</name>
        <dbReference type="ChEBI" id="CHEBI:30616"/>
    </ligand>
</feature>
<dbReference type="GO" id="GO:0045033">
    <property type="term" value="P:peroxisome inheritance"/>
    <property type="evidence" value="ECO:0007669"/>
    <property type="project" value="UniProtKB-ARBA"/>
</dbReference>
<dbReference type="SUPFAM" id="SSF56112">
    <property type="entry name" value="Protein kinase-like (PK-like)"/>
    <property type="match status" value="1"/>
</dbReference>
<organism evidence="13 14">
    <name type="scientific">Ophiocordyceps australis</name>
    <dbReference type="NCBI Taxonomy" id="1399860"/>
    <lineage>
        <taxon>Eukaryota</taxon>
        <taxon>Fungi</taxon>
        <taxon>Dikarya</taxon>
        <taxon>Ascomycota</taxon>
        <taxon>Pezizomycotina</taxon>
        <taxon>Sordariomycetes</taxon>
        <taxon>Hypocreomycetidae</taxon>
        <taxon>Hypocreales</taxon>
        <taxon>Ophiocordycipitaceae</taxon>
        <taxon>Ophiocordyceps</taxon>
    </lineage>
</organism>
<keyword evidence="5 10" id="KW-0547">Nucleotide-binding</keyword>
<evidence type="ECO:0000256" key="11">
    <source>
        <dbReference type="SAM" id="MobiDB-lite"/>
    </source>
</evidence>
<feature type="compositionally biased region" description="Low complexity" evidence="11">
    <location>
        <begin position="702"/>
        <end position="711"/>
    </location>
</feature>
<evidence type="ECO:0000256" key="5">
    <source>
        <dbReference type="ARBA" id="ARBA00022741"/>
    </source>
</evidence>
<gene>
    <name evidence="13" type="ORF">CDD81_6081</name>
</gene>
<feature type="compositionally biased region" description="Basic and acidic residues" evidence="11">
    <location>
        <begin position="1067"/>
        <end position="1081"/>
    </location>
</feature>
<dbReference type="PROSITE" id="PS00108">
    <property type="entry name" value="PROTEIN_KINASE_ST"/>
    <property type="match status" value="1"/>
</dbReference>
<evidence type="ECO:0000256" key="7">
    <source>
        <dbReference type="ARBA" id="ARBA00022840"/>
    </source>
</evidence>
<dbReference type="PANTHER" id="PTHR24346">
    <property type="entry name" value="MAP/MICROTUBULE AFFINITY-REGULATING KINASE"/>
    <property type="match status" value="1"/>
</dbReference>
<dbReference type="GO" id="GO:0005524">
    <property type="term" value="F:ATP binding"/>
    <property type="evidence" value="ECO:0007669"/>
    <property type="project" value="UniProtKB-UniRule"/>
</dbReference>
<comment type="catalytic activity">
    <reaction evidence="8">
        <text>L-threonyl-[protein] + ATP = O-phospho-L-threonyl-[protein] + ADP + H(+)</text>
        <dbReference type="Rhea" id="RHEA:46608"/>
        <dbReference type="Rhea" id="RHEA-COMP:11060"/>
        <dbReference type="Rhea" id="RHEA-COMP:11605"/>
        <dbReference type="ChEBI" id="CHEBI:15378"/>
        <dbReference type="ChEBI" id="CHEBI:30013"/>
        <dbReference type="ChEBI" id="CHEBI:30616"/>
        <dbReference type="ChEBI" id="CHEBI:61977"/>
        <dbReference type="ChEBI" id="CHEBI:456216"/>
        <dbReference type="EC" id="2.7.11.1"/>
    </reaction>
</comment>
<evidence type="ECO:0000256" key="1">
    <source>
        <dbReference type="ARBA" id="ARBA00012513"/>
    </source>
</evidence>
<feature type="region of interest" description="Disordered" evidence="11">
    <location>
        <begin position="1"/>
        <end position="256"/>
    </location>
</feature>
<feature type="compositionally biased region" description="Basic and acidic residues" evidence="11">
    <location>
        <begin position="187"/>
        <end position="211"/>
    </location>
</feature>
<dbReference type="FunFam" id="1.10.510.10:FF:000397">
    <property type="entry name" value="Serine/threonine-protein kinase KIN4"/>
    <property type="match status" value="1"/>
</dbReference>
<evidence type="ECO:0000313" key="14">
    <source>
        <dbReference type="Proteomes" id="UP000226192"/>
    </source>
</evidence>
<dbReference type="GO" id="GO:0005737">
    <property type="term" value="C:cytoplasm"/>
    <property type="evidence" value="ECO:0007669"/>
    <property type="project" value="UniProtKB-ARBA"/>
</dbReference>
<evidence type="ECO:0000259" key="12">
    <source>
        <dbReference type="PROSITE" id="PS50011"/>
    </source>
</evidence>
<evidence type="ECO:0000313" key="13">
    <source>
        <dbReference type="EMBL" id="PHH63307.1"/>
    </source>
</evidence>
<feature type="compositionally biased region" description="Polar residues" evidence="11">
    <location>
        <begin position="70"/>
        <end position="82"/>
    </location>
</feature>
<evidence type="ECO:0000256" key="6">
    <source>
        <dbReference type="ARBA" id="ARBA00022777"/>
    </source>
</evidence>
<feature type="compositionally biased region" description="Basic and acidic residues" evidence="11">
    <location>
        <begin position="1046"/>
        <end position="1055"/>
    </location>
</feature>
<keyword evidence="4" id="KW-0808">Transferase</keyword>
<dbReference type="OrthoDB" id="193931at2759"/>
<evidence type="ECO:0000256" key="4">
    <source>
        <dbReference type="ARBA" id="ARBA00022679"/>
    </source>
</evidence>
<dbReference type="PROSITE" id="PS50011">
    <property type="entry name" value="PROTEIN_KINASE_DOM"/>
    <property type="match status" value="1"/>
</dbReference>
<dbReference type="GO" id="GO:0000011">
    <property type="term" value="P:vacuole inheritance"/>
    <property type="evidence" value="ECO:0007669"/>
    <property type="project" value="UniProtKB-ARBA"/>
</dbReference>
<dbReference type="FunFam" id="3.30.200.20:FF:000042">
    <property type="entry name" value="Aurora kinase A"/>
    <property type="match status" value="1"/>
</dbReference>
<keyword evidence="14" id="KW-1185">Reference proteome</keyword>
<feature type="compositionally biased region" description="Polar residues" evidence="11">
    <location>
        <begin position="736"/>
        <end position="753"/>
    </location>
</feature>
<feature type="compositionally biased region" description="Basic residues" evidence="11">
    <location>
        <begin position="241"/>
        <end position="254"/>
    </location>
</feature>
<proteinExistence type="predicted"/>
<dbReference type="InterPro" id="IPR000719">
    <property type="entry name" value="Prot_kinase_dom"/>
</dbReference>
<evidence type="ECO:0000256" key="9">
    <source>
        <dbReference type="ARBA" id="ARBA00048679"/>
    </source>
</evidence>
<feature type="region of interest" description="Disordered" evidence="11">
    <location>
        <begin position="571"/>
        <end position="755"/>
    </location>
</feature>
<dbReference type="EC" id="2.7.11.1" evidence="1"/>
<sequence>MPSTTTHQYSPTHSSPSRDSHNMNQATTATSSPRRPPSRKTSGNSASPPKETNSRPSRGPPVAMAPATDNRPSTAASASDRMNNMPPVAPPRTSSSKSHATSSRRSYGPYDVMTTSQSHAQAHVSRSGSRNDAPISHSQSQSQRSKRAVHPTHLAPDGTARPSSSRSSRASEVIVPVRTHHASTSRTSRDTSESLHRSVLHDDDSSTRDARAAQNRLSAQGEAAPSPAVAMSGVPEERRGTRSRHDHSRSHKGTSKFGDFILGNTIGEGEFGKVKLGWKQDSNVQVAIKLIKRDTVGGNPSRLGKIRREVTILRGVEHPSIVRLIDMLETERYIGIILEYASGGELFDYILNNRYLRDPSARRLFAQLVSGVGYLHKKGIVHRDLKLENLLLDRHRNIIITDFGFANTFDADEELSDEDELNLTDRDYVKRLGLDSVNARGMRKGDLMQTSCGSPCYAAPELVVSDSLYTGRKVDVWSCGVILYAMLAGYLPFDDDPANPEGDNINLLYKYIVSTPLTFPEYVTPHARDLLRRILVPNPRKRADLFEVARHSWLSEYSQLVEFITSSTTSPAEVQSASSTQQTLGESPSIARSSSVREAKHKAPVATAVGGLGKAHANIDQADNVHRSTKDAKRRTVQVEYVAPTTQTQRGSDPSSSRSHVTSRGGYDDTQQSLGGKEKPLPLEPPMSAESYRKPVPSRTTAANAQGNAAARPVRDTRATSDNAHMHSFSGGRPQTGGSMQSTASMALQSRGSYGQPVPPTIADTNAQGRIQQPTNAEDDDAYAVGRPSMGVPPKFARMSGFNETRPADPKGHKRSSTIGDIGSRLLGRSGSIFGSKSKKRSDQEAEKSRKYPPVSLSHAMAQSDEQQSRQSMDSKPSRRSVSLGVGKKPSGSMSGSQGSAEKKERRRFSLLPVSMSLKPAAFGKEYSGTPPPEVQSQQDLPIDASHPAGNVARLGSARDSSPLFDRPYDNPSYHSQDTATSASANNARNRAAAAEGGRLGAVAHHVPTRSNGQIASESPMDRRNANADPLSASYGPSFAGSDEDDGRKHGDDGNNRGGVLQKSHKRFTDAYEQAEYRGHEGSSGAAKRVMDFFRRRGRARGGDDR</sequence>
<dbReference type="Proteomes" id="UP000226192">
    <property type="component" value="Unassembled WGS sequence"/>
</dbReference>
<keyword evidence="2" id="KW-0723">Serine/threonine-protein kinase</keyword>
<evidence type="ECO:0000256" key="8">
    <source>
        <dbReference type="ARBA" id="ARBA00047899"/>
    </source>
</evidence>
<protein>
    <recommendedName>
        <fullName evidence="1">non-specific serine/threonine protein kinase</fullName>
        <ecNumber evidence="1">2.7.11.1</ecNumber>
    </recommendedName>
</protein>
<evidence type="ECO:0000256" key="10">
    <source>
        <dbReference type="PROSITE-ProRule" id="PRU10141"/>
    </source>
</evidence>
<feature type="compositionally biased region" description="Polar residues" evidence="11">
    <location>
        <begin position="864"/>
        <end position="875"/>
    </location>
</feature>
<feature type="compositionally biased region" description="Low complexity" evidence="11">
    <location>
        <begin position="92"/>
        <end position="106"/>
    </location>
</feature>
<dbReference type="PROSITE" id="PS00107">
    <property type="entry name" value="PROTEIN_KINASE_ATP"/>
    <property type="match status" value="1"/>
</dbReference>
<feature type="compositionally biased region" description="Low complexity" evidence="11">
    <location>
        <begin position="160"/>
        <end position="171"/>
    </location>
</feature>
<dbReference type="Pfam" id="PF00069">
    <property type="entry name" value="Pkinase"/>
    <property type="match status" value="1"/>
</dbReference>
<feature type="compositionally biased region" description="Polar residues" evidence="11">
    <location>
        <begin position="40"/>
        <end position="56"/>
    </location>
</feature>
<feature type="compositionally biased region" description="Low complexity" evidence="11">
    <location>
        <begin position="979"/>
        <end position="995"/>
    </location>
</feature>
<feature type="compositionally biased region" description="Polar residues" evidence="11">
    <location>
        <begin position="571"/>
        <end position="596"/>
    </location>
</feature>
<keyword evidence="6" id="KW-0418">Kinase</keyword>
<dbReference type="SMART" id="SM00220">
    <property type="entry name" value="S_TKc"/>
    <property type="match status" value="1"/>
</dbReference>
<feature type="compositionally biased region" description="Polar residues" evidence="11">
    <location>
        <begin position="644"/>
        <end position="662"/>
    </location>
</feature>
<feature type="compositionally biased region" description="Basic and acidic residues" evidence="11">
    <location>
        <begin position="841"/>
        <end position="850"/>
    </location>
</feature>
<feature type="region of interest" description="Disordered" evidence="11">
    <location>
        <begin position="792"/>
        <end position="1090"/>
    </location>
</feature>
<feature type="compositionally biased region" description="Polar residues" evidence="11">
    <location>
        <begin position="113"/>
        <end position="130"/>
    </location>
</feature>
<dbReference type="GO" id="GO:0004674">
    <property type="term" value="F:protein serine/threonine kinase activity"/>
    <property type="evidence" value="ECO:0007669"/>
    <property type="project" value="UniProtKB-KW"/>
</dbReference>
<dbReference type="InterPro" id="IPR011009">
    <property type="entry name" value="Kinase-like_dom_sf"/>
</dbReference>
<evidence type="ECO:0000256" key="3">
    <source>
        <dbReference type="ARBA" id="ARBA00022553"/>
    </source>
</evidence>
<keyword evidence="3" id="KW-0597">Phosphoprotein</keyword>
<comment type="caution">
    <text evidence="13">The sequence shown here is derived from an EMBL/GenBank/DDBJ whole genome shotgun (WGS) entry which is preliminary data.</text>
</comment>
<feature type="compositionally biased region" description="Polar residues" evidence="11">
    <location>
        <begin position="1"/>
        <end position="15"/>
    </location>
</feature>
<dbReference type="InterPro" id="IPR008271">
    <property type="entry name" value="Ser/Thr_kinase_AS"/>
</dbReference>
<dbReference type="Gene3D" id="1.10.510.10">
    <property type="entry name" value="Transferase(Phosphotransferase) domain 1"/>
    <property type="match status" value="1"/>
</dbReference>
<dbReference type="InterPro" id="IPR017441">
    <property type="entry name" value="Protein_kinase_ATP_BS"/>
</dbReference>
<comment type="catalytic activity">
    <reaction evidence="9">
        <text>L-seryl-[protein] + ATP = O-phospho-L-seryl-[protein] + ADP + H(+)</text>
        <dbReference type="Rhea" id="RHEA:17989"/>
        <dbReference type="Rhea" id="RHEA-COMP:9863"/>
        <dbReference type="Rhea" id="RHEA-COMP:11604"/>
        <dbReference type="ChEBI" id="CHEBI:15378"/>
        <dbReference type="ChEBI" id="CHEBI:29999"/>
        <dbReference type="ChEBI" id="CHEBI:30616"/>
        <dbReference type="ChEBI" id="CHEBI:83421"/>
        <dbReference type="ChEBI" id="CHEBI:456216"/>
        <dbReference type="EC" id="2.7.11.1"/>
    </reaction>
</comment>
<name>A0A2C5Y3M8_9HYPO</name>
<accession>A0A2C5Y3M8</accession>
<feature type="domain" description="Protein kinase" evidence="12">
    <location>
        <begin position="260"/>
        <end position="554"/>
    </location>
</feature>
<reference evidence="13 14" key="1">
    <citation type="submission" date="2017-06" db="EMBL/GenBank/DDBJ databases">
        <title>Ant-infecting Ophiocordyceps genomes reveal a high diversity of potential behavioral manipulation genes and a possible major role for enterotoxins.</title>
        <authorList>
            <person name="De Bekker C."/>
            <person name="Evans H.C."/>
            <person name="Brachmann A."/>
            <person name="Hughes D.P."/>
        </authorList>
    </citation>
    <scope>NUCLEOTIDE SEQUENCE [LARGE SCALE GENOMIC DNA]</scope>
    <source>
        <strain evidence="13 14">Map64</strain>
    </source>
</reference>
<dbReference type="AlphaFoldDB" id="A0A2C5Y3M8"/>
<keyword evidence="7 10" id="KW-0067">ATP-binding</keyword>
<dbReference type="EMBL" id="NJET01000052">
    <property type="protein sequence ID" value="PHH63307.1"/>
    <property type="molecule type" value="Genomic_DNA"/>
</dbReference>
<dbReference type="GO" id="GO:0035556">
    <property type="term" value="P:intracellular signal transduction"/>
    <property type="evidence" value="ECO:0007669"/>
    <property type="project" value="TreeGrafter"/>
</dbReference>
<evidence type="ECO:0000256" key="2">
    <source>
        <dbReference type="ARBA" id="ARBA00022527"/>
    </source>
</evidence>
<dbReference type="STRING" id="1399860.A0A2C5Y3M8"/>